<accession>A0ABD3Y2U3</accession>
<gene>
    <name evidence="6" type="ORF">ACJMK2_003992</name>
</gene>
<comment type="subcellular location">
    <subcellularLocation>
        <location evidence="1">Membrane</location>
        <topology evidence="1">Multi-pass membrane protein</topology>
    </subcellularLocation>
</comment>
<evidence type="ECO:0000256" key="4">
    <source>
        <dbReference type="ARBA" id="ARBA00023136"/>
    </source>
</evidence>
<keyword evidence="4 5" id="KW-0472">Membrane</keyword>
<dbReference type="GO" id="GO:0016020">
    <property type="term" value="C:membrane"/>
    <property type="evidence" value="ECO:0007669"/>
    <property type="project" value="UniProtKB-SubCell"/>
</dbReference>
<feature type="transmembrane region" description="Helical" evidence="5">
    <location>
        <begin position="7"/>
        <end position="31"/>
    </location>
</feature>
<feature type="transmembrane region" description="Helical" evidence="5">
    <location>
        <begin position="125"/>
        <end position="149"/>
    </location>
</feature>
<evidence type="ECO:0000256" key="2">
    <source>
        <dbReference type="ARBA" id="ARBA00022692"/>
    </source>
</evidence>
<protein>
    <submittedName>
        <fullName evidence="6">Uncharacterized protein</fullName>
    </submittedName>
</protein>
<evidence type="ECO:0000256" key="3">
    <source>
        <dbReference type="ARBA" id="ARBA00022989"/>
    </source>
</evidence>
<dbReference type="Proteomes" id="UP001634394">
    <property type="component" value="Unassembled WGS sequence"/>
</dbReference>
<evidence type="ECO:0000256" key="5">
    <source>
        <dbReference type="SAM" id="Phobius"/>
    </source>
</evidence>
<dbReference type="InterPro" id="IPR004031">
    <property type="entry name" value="PMP22/EMP/MP20/Claudin"/>
</dbReference>
<feature type="transmembrane region" description="Helical" evidence="5">
    <location>
        <begin position="90"/>
        <end position="113"/>
    </location>
</feature>
<keyword evidence="3 5" id="KW-1133">Transmembrane helix</keyword>
<name>A0ABD3Y2U3_SINWO</name>
<dbReference type="EMBL" id="JBJQND010000001">
    <property type="protein sequence ID" value="KAL3891743.1"/>
    <property type="molecule type" value="Genomic_DNA"/>
</dbReference>
<organism evidence="6 7">
    <name type="scientific">Sinanodonta woodiana</name>
    <name type="common">Chinese pond mussel</name>
    <name type="synonym">Anodonta woodiana</name>
    <dbReference type="NCBI Taxonomy" id="1069815"/>
    <lineage>
        <taxon>Eukaryota</taxon>
        <taxon>Metazoa</taxon>
        <taxon>Spiralia</taxon>
        <taxon>Lophotrochozoa</taxon>
        <taxon>Mollusca</taxon>
        <taxon>Bivalvia</taxon>
        <taxon>Autobranchia</taxon>
        <taxon>Heteroconchia</taxon>
        <taxon>Palaeoheterodonta</taxon>
        <taxon>Unionida</taxon>
        <taxon>Unionoidea</taxon>
        <taxon>Unionidae</taxon>
        <taxon>Unioninae</taxon>
        <taxon>Sinanodonta</taxon>
    </lineage>
</organism>
<keyword evidence="2 5" id="KW-0812">Transmembrane</keyword>
<evidence type="ECO:0000313" key="7">
    <source>
        <dbReference type="Proteomes" id="UP001634394"/>
    </source>
</evidence>
<feature type="transmembrane region" description="Helical" evidence="5">
    <location>
        <begin position="51"/>
        <end position="78"/>
    </location>
</feature>
<proteinExistence type="predicted"/>
<sequence length="153" mass="15933">MEGAINYVALTCSTLSLILDIVAVAIPNWISKSPVHFGLWKYCILDKYLHFAAYIKATGALLIIGLIMMAVAIVVVLLKMFVMKDNSCLSIGAAGSAIAAGLLILVGAIVFAAKVIHEIGITADMLSAGFALAIVSSGIAIIAGILLFLGNNK</sequence>
<dbReference type="AlphaFoldDB" id="A0ABD3Y2U3"/>
<evidence type="ECO:0000313" key="6">
    <source>
        <dbReference type="EMBL" id="KAL3891743.1"/>
    </source>
</evidence>
<dbReference type="Gene3D" id="1.20.140.150">
    <property type="match status" value="1"/>
</dbReference>
<dbReference type="Pfam" id="PF00822">
    <property type="entry name" value="PMP22_Claudin"/>
    <property type="match status" value="1"/>
</dbReference>
<evidence type="ECO:0000256" key="1">
    <source>
        <dbReference type="ARBA" id="ARBA00004141"/>
    </source>
</evidence>
<keyword evidence="7" id="KW-1185">Reference proteome</keyword>
<reference evidence="6 7" key="1">
    <citation type="submission" date="2024-11" db="EMBL/GenBank/DDBJ databases">
        <title>Chromosome-level genome assembly of the freshwater bivalve Anodonta woodiana.</title>
        <authorList>
            <person name="Chen X."/>
        </authorList>
    </citation>
    <scope>NUCLEOTIDE SEQUENCE [LARGE SCALE GENOMIC DNA]</scope>
    <source>
        <strain evidence="6">MN2024</strain>
        <tissue evidence="6">Gills</tissue>
    </source>
</reference>
<comment type="caution">
    <text evidence="6">The sequence shown here is derived from an EMBL/GenBank/DDBJ whole genome shotgun (WGS) entry which is preliminary data.</text>
</comment>